<dbReference type="KEGG" id="iis:EYM_04815"/>
<dbReference type="RefSeq" id="WP_075049897.1">
    <property type="nucleotide sequence ID" value="NZ_CP006867.1"/>
</dbReference>
<name>A0A0U3FA29_9CREN</name>
<proteinExistence type="predicted"/>
<keyword evidence="2" id="KW-1185">Reference proteome</keyword>
<accession>A0A0U3FA29</accession>
<evidence type="ECO:0000313" key="1">
    <source>
        <dbReference type="EMBL" id="ALU12521.1"/>
    </source>
</evidence>
<gene>
    <name evidence="1" type="ORF">EYM_04815</name>
</gene>
<reference evidence="1 2" key="1">
    <citation type="submission" date="2013-11" db="EMBL/GenBank/DDBJ databases">
        <title>Comparative genomics of Ignicoccus.</title>
        <authorList>
            <person name="Podar M."/>
        </authorList>
    </citation>
    <scope>NUCLEOTIDE SEQUENCE [LARGE SCALE GENOMIC DNA]</scope>
    <source>
        <strain evidence="1 2">DSM 13165</strain>
    </source>
</reference>
<dbReference type="EMBL" id="CP006867">
    <property type="protein sequence ID" value="ALU12521.1"/>
    <property type="molecule type" value="Genomic_DNA"/>
</dbReference>
<sequence length="186" mass="21092">MDVWKALENANASVQRKINRLERARDNVPLEGARGIAVANILTNMISILEEVNKLIACFQNLKDTSVVKGNKVKLVNNTYWKFYTDGDKLIVTRHDPSITVVIGDENVRISLKSKDEKGASAVFSDGSFSIRKDKLTIEGNYTNYEYLLEKDYYINYALRPISKAIKRRVPHVLTQLKMLGIQCPS</sequence>
<dbReference type="Proteomes" id="UP000060778">
    <property type="component" value="Chromosome"/>
</dbReference>
<protein>
    <submittedName>
        <fullName evidence="1">Uncharacterized protein</fullName>
    </submittedName>
</protein>
<dbReference type="STRING" id="940295.EYM_04815"/>
<dbReference type="AlphaFoldDB" id="A0A0U3FA29"/>
<dbReference type="OrthoDB" id="383961at2157"/>
<organism evidence="1 2">
    <name type="scientific">Ignicoccus islandicus DSM 13165</name>
    <dbReference type="NCBI Taxonomy" id="940295"/>
    <lineage>
        <taxon>Archaea</taxon>
        <taxon>Thermoproteota</taxon>
        <taxon>Thermoprotei</taxon>
        <taxon>Desulfurococcales</taxon>
        <taxon>Desulfurococcaceae</taxon>
        <taxon>Ignicoccus</taxon>
    </lineage>
</organism>
<dbReference type="GeneID" id="30680351"/>
<evidence type="ECO:0000313" key="2">
    <source>
        <dbReference type="Proteomes" id="UP000060778"/>
    </source>
</evidence>